<evidence type="ECO:0000256" key="1">
    <source>
        <dbReference type="SAM" id="MobiDB-lite"/>
    </source>
</evidence>
<feature type="compositionally biased region" description="Acidic residues" evidence="1">
    <location>
        <begin position="13"/>
        <end position="22"/>
    </location>
</feature>
<dbReference type="PROSITE" id="PS50896">
    <property type="entry name" value="LISH"/>
    <property type="match status" value="1"/>
</dbReference>
<evidence type="ECO:0000313" key="3">
    <source>
        <dbReference type="EMBL" id="CAI5451460.1"/>
    </source>
</evidence>
<dbReference type="InterPro" id="IPR050618">
    <property type="entry name" value="Ubq-SigPath_Reg"/>
</dbReference>
<organism evidence="3 4">
    <name type="scientific">Caenorhabditis angaria</name>
    <dbReference type="NCBI Taxonomy" id="860376"/>
    <lineage>
        <taxon>Eukaryota</taxon>
        <taxon>Metazoa</taxon>
        <taxon>Ecdysozoa</taxon>
        <taxon>Nematoda</taxon>
        <taxon>Chromadorea</taxon>
        <taxon>Rhabditida</taxon>
        <taxon>Rhabditina</taxon>
        <taxon>Rhabditomorpha</taxon>
        <taxon>Rhabditoidea</taxon>
        <taxon>Rhabditidae</taxon>
        <taxon>Peloderinae</taxon>
        <taxon>Caenorhabditis</taxon>
    </lineage>
</organism>
<accession>A0A9P1ISU4</accession>
<reference evidence="3" key="1">
    <citation type="submission" date="2022-11" db="EMBL/GenBank/DDBJ databases">
        <authorList>
            <person name="Kikuchi T."/>
        </authorList>
    </citation>
    <scope>NUCLEOTIDE SEQUENCE</scope>
    <source>
        <strain evidence="3">PS1010</strain>
    </source>
</reference>
<dbReference type="InterPro" id="IPR006595">
    <property type="entry name" value="CTLH_C"/>
</dbReference>
<protein>
    <recommendedName>
        <fullName evidence="2">CTLH domain-containing protein</fullName>
    </recommendedName>
</protein>
<gene>
    <name evidence="3" type="ORF">CAMP_LOCUS14097</name>
</gene>
<dbReference type="OrthoDB" id="2415936at2759"/>
<sequence length="374" mass="43200">MNDSFESVSPETNEQEAQEEIDNDNRSDSRGSTLSSSPDELEPNDSPNEYQVAEDGNESDWTWDNNSLSSDDGELDAEEDPWYPFQENRRELPNVYLPDKTPASYLPETSTNHEEEETDDDNETKSEKADEDYQNALKNIRPNPTLDDLKKIVLDFFIWNGYEDPIEPFCREMGIEVPHEEIRLMHTRMAVKNLILEGNLKEAIKKINEICPTLLKEEEKLAFSVRRQYIVEMIRSGQTEEPIVYARTHLLKDSQAMDSKSLEILEKTFALMAYEVTDTSPFHYQYDQSERDKISRDVNSAILGKLGKRKYSKLETLTKLITWARAEIAYTPALDPPHNSHYWARQSFESPDKLDDFINLALSKEPLDLTKNLG</sequence>
<evidence type="ECO:0000259" key="2">
    <source>
        <dbReference type="PROSITE" id="PS50897"/>
    </source>
</evidence>
<dbReference type="PANTHER" id="PTHR12864">
    <property type="entry name" value="RAN BINDING PROTEIN 9-RELATED"/>
    <property type="match status" value="1"/>
</dbReference>
<dbReference type="Pfam" id="PF10607">
    <property type="entry name" value="CTLH"/>
    <property type="match status" value="1"/>
</dbReference>
<feature type="compositionally biased region" description="Polar residues" evidence="1">
    <location>
        <begin position="59"/>
        <end position="70"/>
    </location>
</feature>
<dbReference type="AlphaFoldDB" id="A0A9P1ISU4"/>
<comment type="caution">
    <text evidence="3">The sequence shown here is derived from an EMBL/GenBank/DDBJ whole genome shotgun (WGS) entry which is preliminary data.</text>
</comment>
<dbReference type="InterPro" id="IPR024964">
    <property type="entry name" value="CTLH/CRA"/>
</dbReference>
<dbReference type="SMART" id="SM00757">
    <property type="entry name" value="CRA"/>
    <property type="match status" value="1"/>
</dbReference>
<dbReference type="SMART" id="SM00668">
    <property type="entry name" value="CTLH"/>
    <property type="match status" value="1"/>
</dbReference>
<dbReference type="InterPro" id="IPR006594">
    <property type="entry name" value="LisH"/>
</dbReference>
<dbReference type="EMBL" id="CANHGI010000005">
    <property type="protein sequence ID" value="CAI5451460.1"/>
    <property type="molecule type" value="Genomic_DNA"/>
</dbReference>
<feature type="domain" description="CTLH" evidence="2">
    <location>
        <begin position="187"/>
        <end position="241"/>
    </location>
</feature>
<feature type="compositionally biased region" description="Acidic residues" evidence="1">
    <location>
        <begin position="71"/>
        <end position="81"/>
    </location>
</feature>
<dbReference type="InterPro" id="IPR013144">
    <property type="entry name" value="CRA_dom"/>
</dbReference>
<proteinExistence type="predicted"/>
<keyword evidence="4" id="KW-1185">Reference proteome</keyword>
<evidence type="ECO:0000313" key="4">
    <source>
        <dbReference type="Proteomes" id="UP001152747"/>
    </source>
</evidence>
<dbReference type="Proteomes" id="UP001152747">
    <property type="component" value="Unassembled WGS sequence"/>
</dbReference>
<feature type="compositionally biased region" description="Polar residues" evidence="1">
    <location>
        <begin position="1"/>
        <end position="12"/>
    </location>
</feature>
<feature type="region of interest" description="Disordered" evidence="1">
    <location>
        <begin position="1"/>
        <end position="131"/>
    </location>
</feature>
<name>A0A9P1ISU4_9PELO</name>
<dbReference type="PROSITE" id="PS50897">
    <property type="entry name" value="CTLH"/>
    <property type="match status" value="1"/>
</dbReference>